<dbReference type="SUPFAM" id="SSF52096">
    <property type="entry name" value="ClpP/crotonase"/>
    <property type="match status" value="1"/>
</dbReference>
<feature type="region of interest" description="Disordered" evidence="10">
    <location>
        <begin position="72"/>
        <end position="109"/>
    </location>
</feature>
<evidence type="ECO:0000256" key="3">
    <source>
        <dbReference type="ARBA" id="ARBA00022475"/>
    </source>
</evidence>
<keyword evidence="4 14" id="KW-0645">Protease</keyword>
<evidence type="ECO:0000256" key="1">
    <source>
        <dbReference type="ARBA" id="ARBA00004236"/>
    </source>
</evidence>
<dbReference type="OrthoDB" id="5614232at2"/>
<evidence type="ECO:0000256" key="7">
    <source>
        <dbReference type="ARBA" id="ARBA00022825"/>
    </source>
</evidence>
<dbReference type="Pfam" id="PF08496">
    <property type="entry name" value="Peptidase_S49_N"/>
    <property type="match status" value="1"/>
</dbReference>
<dbReference type="GO" id="GO:0006508">
    <property type="term" value="P:proteolysis"/>
    <property type="evidence" value="ECO:0007669"/>
    <property type="project" value="UniProtKB-KW"/>
</dbReference>
<evidence type="ECO:0000259" key="13">
    <source>
        <dbReference type="Pfam" id="PF08496"/>
    </source>
</evidence>
<protein>
    <submittedName>
        <fullName evidence="14">Protease SohB</fullName>
        <ecNumber evidence="14">3.4.21.-</ecNumber>
    </submittedName>
</protein>
<dbReference type="Proteomes" id="UP000321933">
    <property type="component" value="Unassembled WGS sequence"/>
</dbReference>
<dbReference type="AlphaFoldDB" id="A0A5C8ZTN3"/>
<evidence type="ECO:0000256" key="4">
    <source>
        <dbReference type="ARBA" id="ARBA00022670"/>
    </source>
</evidence>
<keyword evidence="7" id="KW-0720">Serine protease</keyword>
<evidence type="ECO:0000256" key="2">
    <source>
        <dbReference type="ARBA" id="ARBA00008683"/>
    </source>
</evidence>
<evidence type="ECO:0000313" key="15">
    <source>
        <dbReference type="Proteomes" id="UP000321933"/>
    </source>
</evidence>
<evidence type="ECO:0000259" key="12">
    <source>
        <dbReference type="Pfam" id="PF01343"/>
    </source>
</evidence>
<keyword evidence="3" id="KW-1003">Cell membrane</keyword>
<dbReference type="Gene3D" id="6.20.330.10">
    <property type="match status" value="1"/>
</dbReference>
<dbReference type="CDD" id="cd07023">
    <property type="entry name" value="S49_Sppa_N_C"/>
    <property type="match status" value="1"/>
</dbReference>
<keyword evidence="8 11" id="KW-1133">Transmembrane helix</keyword>
<comment type="subcellular location">
    <subcellularLocation>
        <location evidence="1">Cell membrane</location>
    </subcellularLocation>
</comment>
<feature type="compositionally biased region" description="Basic and acidic residues" evidence="10">
    <location>
        <begin position="72"/>
        <end position="87"/>
    </location>
</feature>
<name>A0A5C8ZTN3_9GAMM</name>
<evidence type="ECO:0000256" key="5">
    <source>
        <dbReference type="ARBA" id="ARBA00022692"/>
    </source>
</evidence>
<keyword evidence="5 11" id="KW-0812">Transmembrane</keyword>
<dbReference type="EC" id="3.4.21.-" evidence="14"/>
<evidence type="ECO:0000313" key="14">
    <source>
        <dbReference type="EMBL" id="TXS91159.1"/>
    </source>
</evidence>
<sequence length="359" mass="40351">MEFLTQYGLFLAQAVTVVVAILVVLVGVVALGQRQRSERDGHIEIRHLNERYRRMGDALRHEVIDKHALKAEEKAGKKAEKQAEKARSKAAKKAAKNAPSDAKPGDEDDKPRLYCLHFDGDIRASASEHLREEISTVLSQAREKDAVLLCLESPGGMVHSYGFAASQLERIRAAGIELTVAVDKVAASGGYMMACVANRIIAAPFAVIGSIGVLAQLPNFHRLLKKHDVDFELLTAGEYKRTLTVFGENTDKGREKFQEELEITHDLFKDFIREQRPQLDVDRVATGEVWYGRNALAEGLIDELQTSDAYIQQHLKTWEVYEVRYVQRKAWQEKLGMAAEGAVDRSLLRWFQRSNGPHF</sequence>
<dbReference type="InterPro" id="IPR002142">
    <property type="entry name" value="Peptidase_S49"/>
</dbReference>
<dbReference type="InterPro" id="IPR029045">
    <property type="entry name" value="ClpP/crotonase-like_dom_sf"/>
</dbReference>
<dbReference type="NCBIfam" id="NF008745">
    <property type="entry name" value="PRK11778.1"/>
    <property type="match status" value="1"/>
</dbReference>
<dbReference type="RefSeq" id="WP_148064812.1">
    <property type="nucleotide sequence ID" value="NZ_VRYZ01000005.1"/>
</dbReference>
<feature type="domain" description="Peptidase S49 N-terminal proteobacteria" evidence="13">
    <location>
        <begin position="2"/>
        <end position="168"/>
    </location>
</feature>
<dbReference type="GO" id="GO:0004252">
    <property type="term" value="F:serine-type endopeptidase activity"/>
    <property type="evidence" value="ECO:0007669"/>
    <property type="project" value="InterPro"/>
</dbReference>
<accession>A0A5C8ZTN3</accession>
<dbReference type="Pfam" id="PF01343">
    <property type="entry name" value="Peptidase_S49"/>
    <property type="match status" value="1"/>
</dbReference>
<comment type="similarity">
    <text evidence="2">Belongs to the peptidase S49 family.</text>
</comment>
<keyword evidence="15" id="KW-1185">Reference proteome</keyword>
<dbReference type="InterPro" id="IPR047272">
    <property type="entry name" value="S49_SppA_C"/>
</dbReference>
<dbReference type="GO" id="GO:0005886">
    <property type="term" value="C:plasma membrane"/>
    <property type="evidence" value="ECO:0007669"/>
    <property type="project" value="UniProtKB-SubCell"/>
</dbReference>
<keyword evidence="6 14" id="KW-0378">Hydrolase</keyword>
<evidence type="ECO:0000256" key="8">
    <source>
        <dbReference type="ARBA" id="ARBA00022989"/>
    </source>
</evidence>
<proteinExistence type="inferred from homology"/>
<dbReference type="PANTHER" id="PTHR42987:SF4">
    <property type="entry name" value="PROTEASE SOHB-RELATED"/>
    <property type="match status" value="1"/>
</dbReference>
<organism evidence="14 15">
    <name type="scientific">Parahaliea aestuarii</name>
    <dbReference type="NCBI Taxonomy" id="1852021"/>
    <lineage>
        <taxon>Bacteria</taxon>
        <taxon>Pseudomonadati</taxon>
        <taxon>Pseudomonadota</taxon>
        <taxon>Gammaproteobacteria</taxon>
        <taxon>Cellvibrionales</taxon>
        <taxon>Halieaceae</taxon>
        <taxon>Parahaliea</taxon>
    </lineage>
</organism>
<dbReference type="EMBL" id="VRYZ01000005">
    <property type="protein sequence ID" value="TXS91159.1"/>
    <property type="molecule type" value="Genomic_DNA"/>
</dbReference>
<keyword evidence="9 11" id="KW-0472">Membrane</keyword>
<feature type="domain" description="Peptidase S49" evidence="12">
    <location>
        <begin position="172"/>
        <end position="313"/>
    </location>
</feature>
<evidence type="ECO:0000256" key="10">
    <source>
        <dbReference type="SAM" id="MobiDB-lite"/>
    </source>
</evidence>
<evidence type="ECO:0000256" key="6">
    <source>
        <dbReference type="ARBA" id="ARBA00022801"/>
    </source>
</evidence>
<reference evidence="14 15" key="1">
    <citation type="submission" date="2019-08" db="EMBL/GenBank/DDBJ databases">
        <title>Parahaliea maris sp. nov., isolated from the surface seawater.</title>
        <authorList>
            <person name="Liu Y."/>
        </authorList>
    </citation>
    <scope>NUCLEOTIDE SEQUENCE [LARGE SCALE GENOMIC DNA]</scope>
    <source>
        <strain evidence="14 15">S2-26</strain>
    </source>
</reference>
<feature type="transmembrane region" description="Helical" evidence="11">
    <location>
        <begin position="6"/>
        <end position="31"/>
    </location>
</feature>
<evidence type="ECO:0000256" key="9">
    <source>
        <dbReference type="ARBA" id="ARBA00023136"/>
    </source>
</evidence>
<gene>
    <name evidence="14" type="primary">sohB</name>
    <name evidence="14" type="ORF">FVW59_13225</name>
</gene>
<dbReference type="InterPro" id="IPR013703">
    <property type="entry name" value="Peptidase_S49_N_proteobac"/>
</dbReference>
<dbReference type="PANTHER" id="PTHR42987">
    <property type="entry name" value="PEPTIDASE S49"/>
    <property type="match status" value="1"/>
</dbReference>
<evidence type="ECO:0000256" key="11">
    <source>
        <dbReference type="SAM" id="Phobius"/>
    </source>
</evidence>
<comment type="caution">
    <text evidence="14">The sequence shown here is derived from an EMBL/GenBank/DDBJ whole genome shotgun (WGS) entry which is preliminary data.</text>
</comment>
<dbReference type="Gene3D" id="3.90.226.10">
    <property type="entry name" value="2-enoyl-CoA Hydratase, Chain A, domain 1"/>
    <property type="match status" value="1"/>
</dbReference>